<feature type="transmembrane region" description="Helical" evidence="7">
    <location>
        <begin position="184"/>
        <end position="202"/>
    </location>
</feature>
<dbReference type="InterPro" id="IPR037185">
    <property type="entry name" value="EmrE-like"/>
</dbReference>
<feature type="domain" description="EamA" evidence="8">
    <location>
        <begin position="17"/>
        <end position="141"/>
    </location>
</feature>
<keyword evidence="3 7" id="KW-0812">Transmembrane</keyword>
<evidence type="ECO:0000256" key="2">
    <source>
        <dbReference type="ARBA" id="ARBA00022475"/>
    </source>
</evidence>
<evidence type="ECO:0000256" key="1">
    <source>
        <dbReference type="ARBA" id="ARBA00004651"/>
    </source>
</evidence>
<feature type="domain" description="EamA" evidence="8">
    <location>
        <begin position="153"/>
        <end position="282"/>
    </location>
</feature>
<comment type="caution">
    <text evidence="9">The sequence shown here is derived from an EMBL/GenBank/DDBJ whole genome shotgun (WGS) entry which is preliminary data.</text>
</comment>
<evidence type="ECO:0000256" key="5">
    <source>
        <dbReference type="ARBA" id="ARBA00023136"/>
    </source>
</evidence>
<dbReference type="InterPro" id="IPR000620">
    <property type="entry name" value="EamA_dom"/>
</dbReference>
<keyword evidence="4 7" id="KW-1133">Transmembrane helix</keyword>
<feature type="transmembrane region" description="Helical" evidence="7">
    <location>
        <begin position="241"/>
        <end position="260"/>
    </location>
</feature>
<dbReference type="PANTHER" id="PTHR42920">
    <property type="entry name" value="OS03G0707200 PROTEIN-RELATED"/>
    <property type="match status" value="1"/>
</dbReference>
<dbReference type="EMBL" id="BSOS01000025">
    <property type="protein sequence ID" value="GLR66539.1"/>
    <property type="molecule type" value="Genomic_DNA"/>
</dbReference>
<dbReference type="PANTHER" id="PTHR42920:SF5">
    <property type="entry name" value="EAMA DOMAIN-CONTAINING PROTEIN"/>
    <property type="match status" value="1"/>
</dbReference>
<keyword evidence="5 7" id="KW-0472">Membrane</keyword>
<accession>A0ABQ6A8S7</accession>
<evidence type="ECO:0000313" key="9">
    <source>
        <dbReference type="EMBL" id="GLR66539.1"/>
    </source>
</evidence>
<keyword evidence="10" id="KW-1185">Reference proteome</keyword>
<protein>
    <submittedName>
        <fullName evidence="9">Membrane protein</fullName>
    </submittedName>
</protein>
<feature type="region of interest" description="Disordered" evidence="6">
    <location>
        <begin position="293"/>
        <end position="312"/>
    </location>
</feature>
<comment type="subcellular location">
    <subcellularLocation>
        <location evidence="1">Cell membrane</location>
        <topology evidence="1">Multi-pass membrane protein</topology>
    </subcellularLocation>
</comment>
<dbReference type="Pfam" id="PF00892">
    <property type="entry name" value="EamA"/>
    <property type="match status" value="2"/>
</dbReference>
<dbReference type="InterPro" id="IPR051258">
    <property type="entry name" value="Diverse_Substrate_Transporter"/>
</dbReference>
<keyword evidence="2" id="KW-1003">Cell membrane</keyword>
<dbReference type="Proteomes" id="UP001156641">
    <property type="component" value="Unassembled WGS sequence"/>
</dbReference>
<reference evidence="10" key="1">
    <citation type="journal article" date="2019" name="Int. J. Syst. Evol. Microbiol.">
        <title>The Global Catalogue of Microorganisms (GCM) 10K type strain sequencing project: providing services to taxonomists for standard genome sequencing and annotation.</title>
        <authorList>
            <consortium name="The Broad Institute Genomics Platform"/>
            <consortium name="The Broad Institute Genome Sequencing Center for Infectious Disease"/>
            <person name="Wu L."/>
            <person name="Ma J."/>
        </authorList>
    </citation>
    <scope>NUCLEOTIDE SEQUENCE [LARGE SCALE GENOMIC DNA]</scope>
    <source>
        <strain evidence="10">NBRC 112502</strain>
    </source>
</reference>
<evidence type="ECO:0000256" key="3">
    <source>
        <dbReference type="ARBA" id="ARBA00022692"/>
    </source>
</evidence>
<sequence length="312" mass="32622">MTHATATEGRGKIPPELVLVFITMIWGFTFLVIKLGLAHGGALALVGLRFAIGAALLAGITRPSWPRLAEWRAGFFIGTSLFAGYALQAQGLTDIASSRSAFFTALYVPLVPMLQLLLFRKPPGWTGLLAIILAFAGLALLAHPKGGVFQLSLGDWLTLAAALACALEIILLSRYAPRCNPLRLAVAQMSVVAVLSLGTNLLTGAAVPWAYPPFWYSTIGLGAATSIIMFGQAWGQARVPALRASVIFAMEPVWAGAVGAVAGDPMGLATIAGAGMIVTGILTEPFRRFFSRKAAPRAPAPAARQTSGGTPG</sequence>
<gene>
    <name evidence="9" type="ORF">GCM10010909_12190</name>
</gene>
<feature type="transmembrane region" description="Helical" evidence="7">
    <location>
        <begin position="73"/>
        <end position="89"/>
    </location>
</feature>
<feature type="transmembrane region" description="Helical" evidence="7">
    <location>
        <begin position="266"/>
        <end position="283"/>
    </location>
</feature>
<evidence type="ECO:0000256" key="4">
    <source>
        <dbReference type="ARBA" id="ARBA00022989"/>
    </source>
</evidence>
<feature type="transmembrane region" description="Helical" evidence="7">
    <location>
        <begin position="43"/>
        <end position="61"/>
    </location>
</feature>
<dbReference type="RefSeq" id="WP_284257237.1">
    <property type="nucleotide sequence ID" value="NZ_BSOS01000025.1"/>
</dbReference>
<evidence type="ECO:0000256" key="6">
    <source>
        <dbReference type="SAM" id="MobiDB-lite"/>
    </source>
</evidence>
<feature type="transmembrane region" description="Helical" evidence="7">
    <location>
        <begin position="126"/>
        <end position="144"/>
    </location>
</feature>
<evidence type="ECO:0000256" key="7">
    <source>
        <dbReference type="SAM" id="Phobius"/>
    </source>
</evidence>
<dbReference type="SUPFAM" id="SSF103481">
    <property type="entry name" value="Multidrug resistance efflux transporter EmrE"/>
    <property type="match status" value="2"/>
</dbReference>
<organism evidence="9 10">
    <name type="scientific">Acidocella aquatica</name>
    <dbReference type="NCBI Taxonomy" id="1922313"/>
    <lineage>
        <taxon>Bacteria</taxon>
        <taxon>Pseudomonadati</taxon>
        <taxon>Pseudomonadota</taxon>
        <taxon>Alphaproteobacteria</taxon>
        <taxon>Acetobacterales</taxon>
        <taxon>Acidocellaceae</taxon>
        <taxon>Acidocella</taxon>
    </lineage>
</organism>
<name>A0ABQ6A8S7_9PROT</name>
<feature type="transmembrane region" description="Helical" evidence="7">
    <location>
        <begin position="214"/>
        <end position="234"/>
    </location>
</feature>
<feature type="transmembrane region" description="Helical" evidence="7">
    <location>
        <begin position="156"/>
        <end position="172"/>
    </location>
</feature>
<feature type="transmembrane region" description="Helical" evidence="7">
    <location>
        <begin position="17"/>
        <end position="37"/>
    </location>
</feature>
<feature type="transmembrane region" description="Helical" evidence="7">
    <location>
        <begin position="101"/>
        <end position="119"/>
    </location>
</feature>
<proteinExistence type="predicted"/>
<evidence type="ECO:0000259" key="8">
    <source>
        <dbReference type="Pfam" id="PF00892"/>
    </source>
</evidence>
<evidence type="ECO:0000313" key="10">
    <source>
        <dbReference type="Proteomes" id="UP001156641"/>
    </source>
</evidence>